<accession>A0A1E5NXU2</accession>
<reference evidence="1 2" key="1">
    <citation type="submission" date="2016-08" db="EMBL/GenBank/DDBJ databases">
        <title>The complete genome of Streptomyces subrutilus 10-1-1.</title>
        <authorList>
            <person name="Chen X."/>
        </authorList>
    </citation>
    <scope>NUCLEOTIDE SEQUENCE [LARGE SCALE GENOMIC DNA]</scope>
    <source>
        <strain evidence="1 2">10-1-1</strain>
        <plasmid evidence="2">pacmp2</plasmid>
    </source>
</reference>
<dbReference type="Proteomes" id="UP000095705">
    <property type="component" value="Plasmid pACMP2"/>
</dbReference>
<keyword evidence="1" id="KW-0614">Plasmid</keyword>
<name>A0A1E5NXU2_9ACTN</name>
<comment type="caution">
    <text evidence="1">The sequence shown here is derived from an EMBL/GenBank/DDBJ whole genome shotgun (WGS) entry which is preliminary data.</text>
</comment>
<organism evidence="1 2">
    <name type="scientific">Streptomyces subrutilus</name>
    <dbReference type="NCBI Taxonomy" id="36818"/>
    <lineage>
        <taxon>Bacteria</taxon>
        <taxon>Bacillati</taxon>
        <taxon>Actinomycetota</taxon>
        <taxon>Actinomycetes</taxon>
        <taxon>Kitasatosporales</taxon>
        <taxon>Streptomycetaceae</taxon>
        <taxon>Streptomyces</taxon>
    </lineage>
</organism>
<protein>
    <submittedName>
        <fullName evidence="1">Uncharacterized protein</fullName>
    </submittedName>
</protein>
<gene>
    <name evidence="1" type="ORF">BGK67_35500</name>
</gene>
<evidence type="ECO:0000313" key="2">
    <source>
        <dbReference type="Proteomes" id="UP000095705"/>
    </source>
</evidence>
<dbReference type="AlphaFoldDB" id="A0A1E5NXU2"/>
<dbReference type="EMBL" id="MEHK01000006">
    <property type="protein sequence ID" value="OEJ20942.1"/>
    <property type="molecule type" value="Genomic_DNA"/>
</dbReference>
<keyword evidence="2" id="KW-1185">Reference proteome</keyword>
<proteinExistence type="predicted"/>
<evidence type="ECO:0000313" key="1">
    <source>
        <dbReference type="EMBL" id="OEJ20942.1"/>
    </source>
</evidence>
<geneLocation type="plasmid" evidence="2">
    <name>pacmp2</name>
</geneLocation>
<sequence>MTAPYARAEGARDRLDEQITAAAANVQWLVEELVTDAAELRRLAAAGARLGAQAGKLADRIQGVVRGAERHDVLTSAVRTVYGKAVYEEAATVVLPTVEPPSAGQTEPFRGDHVIRLTREQLQDKLRVLNNDAPGMEGTAK</sequence>
<dbReference type="RefSeq" id="WP_069918091.1">
    <property type="nucleotide sequence ID" value="NZ_CM007204.1"/>
</dbReference>